<gene>
    <name evidence="1" type="ORF">KI688_008143</name>
</gene>
<accession>A0A9P7Y090</accession>
<evidence type="ECO:0000313" key="2">
    <source>
        <dbReference type="Proteomes" id="UP000707451"/>
    </source>
</evidence>
<comment type="caution">
    <text evidence="1">The sequence shown here is derived from an EMBL/GenBank/DDBJ whole genome shotgun (WGS) entry which is preliminary data.</text>
</comment>
<sequence>MQISTTLSTNQQKQERIHATVLISRPAAPLAKVSTGSRSRKGGTGNSTVQYVCDSSQSLIRNRWYSGTFRTCDAFFASLDDLDCTWNISNIFAVDTFLVLQPYLISNMRARHERHVHDGKQSEEIQMDSFEAITNGRILPRRRMRQDF</sequence>
<reference evidence="1" key="1">
    <citation type="submission" date="2021-06" db="EMBL/GenBank/DDBJ databases">
        <title>Genome Sequence of Mortierella hyaline Strain SCG-10, a Cold-Adapted, Nitrate-Reducing Fungus Isolated from Soil in Minnesota, USA.</title>
        <authorList>
            <person name="Aldossari N."/>
        </authorList>
    </citation>
    <scope>NUCLEOTIDE SEQUENCE</scope>
    <source>
        <strain evidence="1">SCG-10</strain>
    </source>
</reference>
<organism evidence="1 2">
    <name type="scientific">Linnemannia hyalina</name>
    <dbReference type="NCBI Taxonomy" id="64524"/>
    <lineage>
        <taxon>Eukaryota</taxon>
        <taxon>Fungi</taxon>
        <taxon>Fungi incertae sedis</taxon>
        <taxon>Mucoromycota</taxon>
        <taxon>Mortierellomycotina</taxon>
        <taxon>Mortierellomycetes</taxon>
        <taxon>Mortierellales</taxon>
        <taxon>Mortierellaceae</taxon>
        <taxon>Linnemannia</taxon>
    </lineage>
</organism>
<dbReference type="AlphaFoldDB" id="A0A9P7Y090"/>
<proteinExistence type="predicted"/>
<dbReference type="Proteomes" id="UP000707451">
    <property type="component" value="Unassembled WGS sequence"/>
</dbReference>
<name>A0A9P7Y090_9FUNG</name>
<protein>
    <submittedName>
        <fullName evidence="1">Uncharacterized protein</fullName>
    </submittedName>
</protein>
<dbReference type="EMBL" id="JAHRHY010000003">
    <property type="protein sequence ID" value="KAG9070605.1"/>
    <property type="molecule type" value="Genomic_DNA"/>
</dbReference>
<keyword evidence="2" id="KW-1185">Reference proteome</keyword>
<evidence type="ECO:0000313" key="1">
    <source>
        <dbReference type="EMBL" id="KAG9070605.1"/>
    </source>
</evidence>